<organism evidence="2 3">
    <name type="scientific">Iris pallida</name>
    <name type="common">Sweet iris</name>
    <dbReference type="NCBI Taxonomy" id="29817"/>
    <lineage>
        <taxon>Eukaryota</taxon>
        <taxon>Viridiplantae</taxon>
        <taxon>Streptophyta</taxon>
        <taxon>Embryophyta</taxon>
        <taxon>Tracheophyta</taxon>
        <taxon>Spermatophyta</taxon>
        <taxon>Magnoliopsida</taxon>
        <taxon>Liliopsida</taxon>
        <taxon>Asparagales</taxon>
        <taxon>Iridaceae</taxon>
        <taxon>Iridoideae</taxon>
        <taxon>Irideae</taxon>
        <taxon>Iris</taxon>
    </lineage>
</organism>
<reference evidence="2" key="2">
    <citation type="submission" date="2023-04" db="EMBL/GenBank/DDBJ databases">
        <authorList>
            <person name="Bruccoleri R.E."/>
            <person name="Oakeley E.J."/>
            <person name="Faust A.-M."/>
            <person name="Dessus-Babus S."/>
            <person name="Altorfer M."/>
            <person name="Burckhardt D."/>
            <person name="Oertli M."/>
            <person name="Naumann U."/>
            <person name="Petersen F."/>
            <person name="Wong J."/>
        </authorList>
    </citation>
    <scope>NUCLEOTIDE SEQUENCE</scope>
    <source>
        <strain evidence="2">GSM-AAB239-AS_SAM_17_03QT</strain>
        <tissue evidence="2">Leaf</tissue>
    </source>
</reference>
<name>A0AAX6H298_IRIPA</name>
<keyword evidence="1" id="KW-1133">Transmembrane helix</keyword>
<dbReference type="Proteomes" id="UP001140949">
    <property type="component" value="Unassembled WGS sequence"/>
</dbReference>
<keyword evidence="3" id="KW-1185">Reference proteome</keyword>
<accession>A0AAX6H298</accession>
<dbReference type="AlphaFoldDB" id="A0AAX6H298"/>
<reference evidence="2" key="1">
    <citation type="journal article" date="2023" name="GigaByte">
        <title>Genome assembly of the bearded iris, Iris pallida Lam.</title>
        <authorList>
            <person name="Bruccoleri R.E."/>
            <person name="Oakeley E.J."/>
            <person name="Faust A.M.E."/>
            <person name="Altorfer M."/>
            <person name="Dessus-Babus S."/>
            <person name="Burckhardt D."/>
            <person name="Oertli M."/>
            <person name="Naumann U."/>
            <person name="Petersen F."/>
            <person name="Wong J."/>
        </authorList>
    </citation>
    <scope>NUCLEOTIDE SEQUENCE</scope>
    <source>
        <strain evidence="2">GSM-AAB239-AS_SAM_17_03QT</strain>
    </source>
</reference>
<keyword evidence="1" id="KW-0472">Membrane</keyword>
<evidence type="ECO:0000256" key="1">
    <source>
        <dbReference type="SAM" id="Phobius"/>
    </source>
</evidence>
<keyword evidence="1" id="KW-0812">Transmembrane</keyword>
<dbReference type="EMBL" id="JANAVB010013597">
    <property type="protein sequence ID" value="KAJ6835106.1"/>
    <property type="molecule type" value="Genomic_DNA"/>
</dbReference>
<evidence type="ECO:0000313" key="2">
    <source>
        <dbReference type="EMBL" id="KAJ6835106.1"/>
    </source>
</evidence>
<gene>
    <name evidence="2" type="ORF">M6B38_124045</name>
</gene>
<evidence type="ECO:0000313" key="3">
    <source>
        <dbReference type="Proteomes" id="UP001140949"/>
    </source>
</evidence>
<proteinExistence type="predicted"/>
<protein>
    <submittedName>
        <fullName evidence="2">Myosin heavy chain IB-like</fullName>
    </submittedName>
</protein>
<feature type="transmembrane region" description="Helical" evidence="1">
    <location>
        <begin position="38"/>
        <end position="58"/>
    </location>
</feature>
<feature type="transmembrane region" description="Helical" evidence="1">
    <location>
        <begin position="12"/>
        <end position="32"/>
    </location>
</feature>
<comment type="caution">
    <text evidence="2">The sequence shown here is derived from an EMBL/GenBank/DDBJ whole genome shotgun (WGS) entry which is preliminary data.</text>
</comment>
<sequence length="98" mass="11352">MVWMDFGFPDFSGTILWVGNCVCGVGISWWLFSVDYLGWKLFAGIFGALSQFWVYPGIEEVLPKFLRKLYFYLISNRLSKMFSKTNFWATTVPVCGPR</sequence>